<evidence type="ECO:0000313" key="2">
    <source>
        <dbReference type="EMBL" id="KAF4594587.1"/>
    </source>
</evidence>
<sequence>MRLSPSYPALLVFIMLFVIAVSARQSPQSSLYSSSANADQDDPSNIVTDDEDHLMRCAARDCKSDAICHLRSGCSKCFFAKLNTGMGICV</sequence>
<feature type="chain" id="PRO_5034000288" evidence="1">
    <location>
        <begin position="24"/>
        <end position="90"/>
    </location>
</feature>
<keyword evidence="1" id="KW-0732">Signal</keyword>
<comment type="caution">
    <text evidence="2">The sequence shown here is derived from an EMBL/GenBank/DDBJ whole genome shotgun (WGS) entry which is preliminary data.</text>
</comment>
<organism evidence="2 3">
    <name type="scientific">Ophiocordyceps camponoti-floridani</name>
    <dbReference type="NCBI Taxonomy" id="2030778"/>
    <lineage>
        <taxon>Eukaryota</taxon>
        <taxon>Fungi</taxon>
        <taxon>Dikarya</taxon>
        <taxon>Ascomycota</taxon>
        <taxon>Pezizomycotina</taxon>
        <taxon>Sordariomycetes</taxon>
        <taxon>Hypocreomycetidae</taxon>
        <taxon>Hypocreales</taxon>
        <taxon>Ophiocordycipitaceae</taxon>
        <taxon>Ophiocordyceps</taxon>
    </lineage>
</organism>
<gene>
    <name evidence="2" type="ORF">GQ602_000200</name>
</gene>
<proteinExistence type="predicted"/>
<evidence type="ECO:0000256" key="1">
    <source>
        <dbReference type="SAM" id="SignalP"/>
    </source>
</evidence>
<reference evidence="2 3" key="1">
    <citation type="journal article" date="2020" name="G3 (Bethesda)">
        <title>Genetic Underpinnings of Host Manipulation by Ophiocordyceps as Revealed by Comparative Transcriptomics.</title>
        <authorList>
            <person name="Will I."/>
            <person name="Das B."/>
            <person name="Trinh T."/>
            <person name="Brachmann A."/>
            <person name="Ohm R.A."/>
            <person name="de Bekker C."/>
        </authorList>
    </citation>
    <scope>NUCLEOTIDE SEQUENCE [LARGE SCALE GENOMIC DNA]</scope>
    <source>
        <strain evidence="2 3">EC05</strain>
    </source>
</reference>
<keyword evidence="3" id="KW-1185">Reference proteome</keyword>
<dbReference type="AlphaFoldDB" id="A0A8H4QBS9"/>
<protein>
    <submittedName>
        <fullName evidence="2">Uncharacterized protein</fullName>
    </submittedName>
</protein>
<dbReference type="Proteomes" id="UP000562929">
    <property type="component" value="Unassembled WGS sequence"/>
</dbReference>
<feature type="signal peptide" evidence="1">
    <location>
        <begin position="1"/>
        <end position="23"/>
    </location>
</feature>
<accession>A0A8H4QBS9</accession>
<evidence type="ECO:0000313" key="3">
    <source>
        <dbReference type="Proteomes" id="UP000562929"/>
    </source>
</evidence>
<dbReference type="EMBL" id="JAACLJ010000001">
    <property type="protein sequence ID" value="KAF4594587.1"/>
    <property type="molecule type" value="Genomic_DNA"/>
</dbReference>
<name>A0A8H4QBS9_9HYPO</name>